<organism evidence="1 2">
    <name type="scientific">Pseudovibrio brasiliensis</name>
    <dbReference type="NCBI Taxonomy" id="1898042"/>
    <lineage>
        <taxon>Bacteria</taxon>
        <taxon>Pseudomonadati</taxon>
        <taxon>Pseudomonadota</taxon>
        <taxon>Alphaproteobacteria</taxon>
        <taxon>Hyphomicrobiales</taxon>
        <taxon>Stappiaceae</taxon>
        <taxon>Pseudovibrio</taxon>
    </lineage>
</organism>
<name>A0ABX8AQZ2_9HYPH</name>
<proteinExistence type="predicted"/>
<reference evidence="1 2" key="1">
    <citation type="journal article" date="2021" name="Angew. Chem. Int. Ed. Engl.">
        <title>A novel family of nonribosomal peptides modulate collective behavior in Pseudovibrio bacteria isolated from marine sponges.</title>
        <authorList>
            <person name="Ioca L.P."/>
            <person name="Dai Y."/>
            <person name="Kunakom S."/>
            <person name="Diaz-Espinosa J."/>
            <person name="Krunic A."/>
            <person name="Crnkovic C.M."/>
            <person name="Orjala J."/>
            <person name="Sanchez L.M."/>
            <person name="Ferreira A.G."/>
            <person name="Berlinck R.G.S."/>
            <person name="Eustaquio A.S."/>
        </authorList>
    </citation>
    <scope>NUCLEOTIDE SEQUENCE [LARGE SCALE GENOMIC DNA]</scope>
    <source>
        <strain evidence="1 2">Ab134</strain>
    </source>
</reference>
<gene>
    <name evidence="1" type="ORF">KGB56_20380</name>
</gene>
<dbReference type="InterPro" id="IPR009241">
    <property type="entry name" value="HigB-like"/>
</dbReference>
<keyword evidence="2" id="KW-1185">Reference proteome</keyword>
<dbReference type="EMBL" id="CP074126">
    <property type="protein sequence ID" value="QUS55631.1"/>
    <property type="molecule type" value="Genomic_DNA"/>
</dbReference>
<dbReference type="Proteomes" id="UP000680706">
    <property type="component" value="Chromosome"/>
</dbReference>
<accession>A0ABX8AQZ2</accession>
<evidence type="ECO:0000313" key="2">
    <source>
        <dbReference type="Proteomes" id="UP000680706"/>
    </source>
</evidence>
<protein>
    <submittedName>
        <fullName evidence="1">Type II toxin-antitoxin system RelE/ParE family toxin</fullName>
    </submittedName>
</protein>
<dbReference type="Pfam" id="PF05973">
    <property type="entry name" value="Gp49"/>
    <property type="match status" value="1"/>
</dbReference>
<dbReference type="RefSeq" id="WP_075701612.1">
    <property type="nucleotide sequence ID" value="NZ_CP074126.1"/>
</dbReference>
<sequence>MIGPKRLQAYFFKTDSGNEPVRDWVLSLSLDDKKQIGKSILKIEMGWPIGMPYCRPMQNGLFEVRCNLESKRIARILFTIENNQMVLLHGLVKKAQKTPKQDIDLAVQRMKQIHRQLEKEANDKSK</sequence>
<evidence type="ECO:0000313" key="1">
    <source>
        <dbReference type="EMBL" id="QUS55631.1"/>
    </source>
</evidence>